<organism evidence="3 4">
    <name type="scientific">Orbilia ellipsospora</name>
    <dbReference type="NCBI Taxonomy" id="2528407"/>
    <lineage>
        <taxon>Eukaryota</taxon>
        <taxon>Fungi</taxon>
        <taxon>Dikarya</taxon>
        <taxon>Ascomycota</taxon>
        <taxon>Pezizomycotina</taxon>
        <taxon>Orbiliomycetes</taxon>
        <taxon>Orbiliales</taxon>
        <taxon>Orbiliaceae</taxon>
        <taxon>Orbilia</taxon>
    </lineage>
</organism>
<dbReference type="InterPro" id="IPR046366">
    <property type="entry name" value="MPAB"/>
</dbReference>
<keyword evidence="1" id="KW-0812">Transmembrane</keyword>
<reference evidence="3 4" key="1">
    <citation type="submission" date="2019-10" db="EMBL/GenBank/DDBJ databases">
        <authorList>
            <person name="Palmer J.M."/>
        </authorList>
    </citation>
    <scope>NUCLEOTIDE SEQUENCE [LARGE SCALE GENOMIC DNA]</scope>
    <source>
        <strain evidence="3 4">TWF694</strain>
    </source>
</reference>
<evidence type="ECO:0000313" key="4">
    <source>
        <dbReference type="Proteomes" id="UP001365542"/>
    </source>
</evidence>
<feature type="transmembrane region" description="Helical" evidence="1">
    <location>
        <begin position="12"/>
        <end position="28"/>
    </location>
</feature>
<dbReference type="Proteomes" id="UP001365542">
    <property type="component" value="Unassembled WGS sequence"/>
</dbReference>
<protein>
    <recommendedName>
        <fullName evidence="2">ER-bound oxygenase mpaB/mpaB'/Rubber oxygenase catalytic domain-containing protein</fullName>
    </recommendedName>
</protein>
<dbReference type="EMBL" id="JAVHJO010000005">
    <property type="protein sequence ID" value="KAK6540554.1"/>
    <property type="molecule type" value="Genomic_DNA"/>
</dbReference>
<gene>
    <name evidence="3" type="ORF">TWF694_009345</name>
</gene>
<evidence type="ECO:0000259" key="2">
    <source>
        <dbReference type="Pfam" id="PF09995"/>
    </source>
</evidence>
<evidence type="ECO:0000256" key="1">
    <source>
        <dbReference type="SAM" id="Phobius"/>
    </source>
</evidence>
<sequence>MDTIPQLARNGSPALFCTGALISYLLLVRHFRFRRRNNFLTKVQEHCGTVTKSSEMPLYLAEEAVSIMGTWDFPEMTRLSLQFALFRTYGIPTISSILWKTRQLAERSTAHRRYVDTSILIIEFMAFPLNSPRAKLAIERVNYLHGRHKGAISNDDLLYTLALFMCQPAVFIDKYEWRKLHPVEKMGLHRFWSEIGIMMGIQGIPDSFEGLYQWANAYEAKHMVPNDTSAKVAVATIEILLYFVPRWMRSSVVPVIHAVCDPHLRAAFKWPTPPSYIETLVNGVFSLRAFIIRHCSLPRFIPVRRLQHTAIDNSVPFIQRRYYYNLWETDPWYLKRTWWNSYGPTAWVCKIMGWAIPNDEFDSNRGYRVGDMGPMSTVGKGVGNEGWVAESLLGGGTIITTDVNRAHDFKMQNGGKCPMFVG</sequence>
<comment type="caution">
    <text evidence="3">The sequence shown here is derived from an EMBL/GenBank/DDBJ whole genome shotgun (WGS) entry which is preliminary data.</text>
</comment>
<keyword evidence="1" id="KW-1133">Transmembrane helix</keyword>
<proteinExistence type="predicted"/>
<keyword evidence="4" id="KW-1185">Reference proteome</keyword>
<dbReference type="InterPro" id="IPR018713">
    <property type="entry name" value="MPAB/Lcp_cat_dom"/>
</dbReference>
<dbReference type="Pfam" id="PF09995">
    <property type="entry name" value="MPAB_Lcp_cat"/>
    <property type="match status" value="1"/>
</dbReference>
<dbReference type="AlphaFoldDB" id="A0AAV9XHC6"/>
<dbReference type="PANTHER" id="PTHR36124">
    <property type="match status" value="1"/>
</dbReference>
<name>A0AAV9XHC6_9PEZI</name>
<evidence type="ECO:0000313" key="3">
    <source>
        <dbReference type="EMBL" id="KAK6540554.1"/>
    </source>
</evidence>
<accession>A0AAV9XHC6</accession>
<dbReference type="GO" id="GO:0016491">
    <property type="term" value="F:oxidoreductase activity"/>
    <property type="evidence" value="ECO:0007669"/>
    <property type="project" value="InterPro"/>
</dbReference>
<keyword evidence="1" id="KW-0472">Membrane</keyword>
<feature type="domain" description="ER-bound oxygenase mpaB/mpaB'/Rubber oxygenase catalytic" evidence="2">
    <location>
        <begin position="110"/>
        <end position="273"/>
    </location>
</feature>
<dbReference type="PANTHER" id="PTHR36124:SF1">
    <property type="entry name" value="ER-BOUND OXYGENASE MPAB_MPAB'_RUBBER OXYGENASE CATALYTIC DOMAIN-CONTAINING PROTEIN"/>
    <property type="match status" value="1"/>
</dbReference>